<evidence type="ECO:0000259" key="13">
    <source>
        <dbReference type="SMART" id="SM00861"/>
    </source>
</evidence>
<dbReference type="Pfam" id="PF02780">
    <property type="entry name" value="Transketolase_C"/>
    <property type="match status" value="1"/>
</dbReference>
<dbReference type="GO" id="GO:0005829">
    <property type="term" value="C:cytosol"/>
    <property type="evidence" value="ECO:0007669"/>
    <property type="project" value="TreeGrafter"/>
</dbReference>
<dbReference type="GO" id="GO:0046872">
    <property type="term" value="F:metal ion binding"/>
    <property type="evidence" value="ECO:0007669"/>
    <property type="project" value="UniProtKB-KW"/>
</dbReference>
<reference evidence="14 15" key="1">
    <citation type="submission" date="2016-05" db="EMBL/GenBank/DDBJ databases">
        <title>Microbial solvent formation.</title>
        <authorList>
            <person name="Poehlein A."/>
            <person name="Montoya Solano J.D."/>
            <person name="Flitsch S."/>
            <person name="Krabben P."/>
            <person name="Duerre P."/>
            <person name="Daniel R."/>
        </authorList>
    </citation>
    <scope>NUCLEOTIDE SEQUENCE [LARGE SCALE GENOMIC DNA]</scope>
    <source>
        <strain evidence="14 15">DSM 2619</strain>
    </source>
</reference>
<keyword evidence="10" id="KW-0784">Thiamine biosynthesis</keyword>
<dbReference type="NCBIfam" id="NF003933">
    <property type="entry name" value="PRK05444.2-2"/>
    <property type="match status" value="1"/>
</dbReference>
<dbReference type="GO" id="GO:0016114">
    <property type="term" value="P:terpenoid biosynthetic process"/>
    <property type="evidence" value="ECO:0007669"/>
    <property type="project" value="InterPro"/>
</dbReference>
<evidence type="ECO:0000256" key="10">
    <source>
        <dbReference type="ARBA" id="ARBA00022977"/>
    </source>
</evidence>
<evidence type="ECO:0000256" key="7">
    <source>
        <dbReference type="ARBA" id="ARBA00022679"/>
    </source>
</evidence>
<keyword evidence="9" id="KW-0460">Magnesium</keyword>
<sequence>MYLEKINSPEDIKKLSVNEMKDLSSEIRQVLLKKLSEHGGHIGPNLGIVELTVALHHVFNSPKDKIVYDVSHQSYVHKMLTGRKEAFINSEKYDEVSGYSNPEESKHDFFNIGHTSTSISLACGLAKARDLKDEKDNVIAIIGDGSLSGGEAYEGVNNAAEAGTNMIIIVNDNDMSIAENYGGLYKNLKELRDTDGQSQCNFFKAMGLDYHYVKDGHDLNQLIEVFNKVKDTEHPVVVHIHTIKGKGLAFAEKNKEQWHWGMPFVLETGESKFSMGGAEDYSNLTAKYLLNMMKQDPTVVAITSATPTVLGFVPERRKEAGKQFVDVGIAEEHAVALASGIAANGGKPVYGVYSTFLQRTYDQLSQDLCINNNPAVILVNAASVYGMNDVTHLGLYDIGMMSNIPNMVYLAPTCKEEYFAMLNWGMKQQAHPVAIRVPAMGVIESGIEDTTDYSKLNKYQVTKTGKDVAVIALGDFYQLGQDVVTKLSKENGIEATLINPKYITGIDEELLDSLKKEHKLVITLEDGILDGGFGEKIARYYGPSDVKVLNYGIKKELLDRYVPKELMKKNRLTDEQMVEDIISILK</sequence>
<dbReference type="NCBIfam" id="NF008968">
    <property type="entry name" value="PRK12315.1"/>
    <property type="match status" value="1"/>
</dbReference>
<evidence type="ECO:0000256" key="3">
    <source>
        <dbReference type="ARBA" id="ARBA00004980"/>
    </source>
</evidence>
<evidence type="ECO:0000256" key="11">
    <source>
        <dbReference type="ARBA" id="ARBA00023052"/>
    </source>
</evidence>
<comment type="subunit">
    <text evidence="5">Homodimer.</text>
</comment>
<evidence type="ECO:0000256" key="8">
    <source>
        <dbReference type="ARBA" id="ARBA00022723"/>
    </source>
</evidence>
<dbReference type="Gene3D" id="3.40.50.970">
    <property type="match status" value="2"/>
</dbReference>
<evidence type="ECO:0000256" key="1">
    <source>
        <dbReference type="ARBA" id="ARBA00001946"/>
    </source>
</evidence>
<dbReference type="GO" id="GO:0019288">
    <property type="term" value="P:isopentenyl diphosphate biosynthetic process, methylerythritol 4-phosphate pathway"/>
    <property type="evidence" value="ECO:0007669"/>
    <property type="project" value="TreeGrafter"/>
</dbReference>
<dbReference type="Pfam" id="PF13292">
    <property type="entry name" value="DXP_synthase_N"/>
    <property type="match status" value="2"/>
</dbReference>
<dbReference type="InterPro" id="IPR033248">
    <property type="entry name" value="Transketolase_C"/>
</dbReference>
<dbReference type="CDD" id="cd07033">
    <property type="entry name" value="TPP_PYR_DXS_TK_like"/>
    <property type="match status" value="1"/>
</dbReference>
<dbReference type="EC" id="2.2.1.7" evidence="6"/>
<keyword evidence="8" id="KW-0479">Metal-binding</keyword>
<dbReference type="GO" id="GO:0008661">
    <property type="term" value="F:1-deoxy-D-xylulose-5-phosphate synthase activity"/>
    <property type="evidence" value="ECO:0007669"/>
    <property type="project" value="UniProtKB-EC"/>
</dbReference>
<dbReference type="CDD" id="cd02007">
    <property type="entry name" value="TPP_DXS"/>
    <property type="match status" value="1"/>
</dbReference>
<comment type="pathway">
    <text evidence="3">Metabolic intermediate biosynthesis; 1-deoxy-D-xylulose 5-phosphate biosynthesis; 1-deoxy-D-xylulose 5-phosphate from D-glyceraldehyde 3-phosphate and pyruvate: step 1/1.</text>
</comment>
<dbReference type="PROSITE" id="PS00801">
    <property type="entry name" value="TRANSKETOLASE_1"/>
    <property type="match status" value="1"/>
</dbReference>
<evidence type="ECO:0000256" key="12">
    <source>
        <dbReference type="ARBA" id="ARBA00023229"/>
    </source>
</evidence>
<comment type="similarity">
    <text evidence="4">Belongs to the transketolase family. DXPS subfamily.</text>
</comment>
<dbReference type="SMART" id="SM00861">
    <property type="entry name" value="Transket_pyr"/>
    <property type="match status" value="1"/>
</dbReference>
<comment type="cofactor">
    <cofactor evidence="2">
        <name>thiamine diphosphate</name>
        <dbReference type="ChEBI" id="CHEBI:58937"/>
    </cofactor>
</comment>
<dbReference type="InterPro" id="IPR029061">
    <property type="entry name" value="THDP-binding"/>
</dbReference>
<dbReference type="Pfam" id="PF02779">
    <property type="entry name" value="Transket_pyr"/>
    <property type="match status" value="1"/>
</dbReference>
<dbReference type="RefSeq" id="WP_077846858.1">
    <property type="nucleotide sequence ID" value="NZ_LZZM01000105.1"/>
</dbReference>
<dbReference type="STRING" id="29367.CLPUN_16850"/>
<accession>A0A1S8TPK2</accession>
<comment type="cofactor">
    <cofactor evidence="1">
        <name>Mg(2+)</name>
        <dbReference type="ChEBI" id="CHEBI:18420"/>
    </cofactor>
</comment>
<comment type="caution">
    <text evidence="14">The sequence shown here is derived from an EMBL/GenBank/DDBJ whole genome shotgun (WGS) entry which is preliminary data.</text>
</comment>
<evidence type="ECO:0000313" key="14">
    <source>
        <dbReference type="EMBL" id="OOM79315.1"/>
    </source>
</evidence>
<evidence type="ECO:0000256" key="2">
    <source>
        <dbReference type="ARBA" id="ARBA00001964"/>
    </source>
</evidence>
<dbReference type="OrthoDB" id="9803371at2"/>
<dbReference type="FunFam" id="3.40.50.970:FF:000010">
    <property type="entry name" value="1-deoxy-D-xylulose-5-phosphate synthase"/>
    <property type="match status" value="1"/>
</dbReference>
<gene>
    <name evidence="14" type="primary">dxs_3</name>
    <name evidence="14" type="ORF">CLPUN_16850</name>
</gene>
<evidence type="ECO:0000256" key="6">
    <source>
        <dbReference type="ARBA" id="ARBA00013150"/>
    </source>
</evidence>
<dbReference type="InterPro" id="IPR009014">
    <property type="entry name" value="Transketo_C/PFOR_II"/>
</dbReference>
<dbReference type="UniPathway" id="UPA00064">
    <property type="reaction ID" value="UER00091"/>
</dbReference>
<name>A0A1S8TPK2_9CLOT</name>
<evidence type="ECO:0000313" key="15">
    <source>
        <dbReference type="Proteomes" id="UP000190890"/>
    </source>
</evidence>
<dbReference type="InterPro" id="IPR049557">
    <property type="entry name" value="Transketolase_CS"/>
</dbReference>
<proteinExistence type="inferred from homology"/>
<keyword evidence="11" id="KW-0786">Thiamine pyrophosphate</keyword>
<dbReference type="InterPro" id="IPR005477">
    <property type="entry name" value="Dxylulose-5-P_synthase"/>
</dbReference>
<dbReference type="GO" id="GO:0009228">
    <property type="term" value="P:thiamine biosynthetic process"/>
    <property type="evidence" value="ECO:0007669"/>
    <property type="project" value="UniProtKB-KW"/>
</dbReference>
<dbReference type="SUPFAM" id="SSF52922">
    <property type="entry name" value="TK C-terminal domain-like"/>
    <property type="match status" value="1"/>
</dbReference>
<keyword evidence="12" id="KW-0414">Isoprene biosynthesis</keyword>
<feature type="domain" description="Transketolase-like pyrimidine-binding" evidence="13">
    <location>
        <begin position="279"/>
        <end position="445"/>
    </location>
</feature>
<keyword evidence="15" id="KW-1185">Reference proteome</keyword>
<dbReference type="Proteomes" id="UP000190890">
    <property type="component" value="Unassembled WGS sequence"/>
</dbReference>
<organism evidence="14 15">
    <name type="scientific">Clostridium puniceum</name>
    <dbReference type="NCBI Taxonomy" id="29367"/>
    <lineage>
        <taxon>Bacteria</taxon>
        <taxon>Bacillati</taxon>
        <taxon>Bacillota</taxon>
        <taxon>Clostridia</taxon>
        <taxon>Eubacteriales</taxon>
        <taxon>Clostridiaceae</taxon>
        <taxon>Clostridium</taxon>
    </lineage>
</organism>
<evidence type="ECO:0000256" key="4">
    <source>
        <dbReference type="ARBA" id="ARBA00011081"/>
    </source>
</evidence>
<keyword evidence="7 14" id="KW-0808">Transferase</keyword>
<dbReference type="EMBL" id="LZZM01000105">
    <property type="protein sequence ID" value="OOM79315.1"/>
    <property type="molecule type" value="Genomic_DNA"/>
</dbReference>
<evidence type="ECO:0000256" key="9">
    <source>
        <dbReference type="ARBA" id="ARBA00022842"/>
    </source>
</evidence>
<dbReference type="AlphaFoldDB" id="A0A1S8TPK2"/>
<evidence type="ECO:0000256" key="5">
    <source>
        <dbReference type="ARBA" id="ARBA00011738"/>
    </source>
</evidence>
<dbReference type="PANTHER" id="PTHR43322:SF1">
    <property type="entry name" value="1-DEOXY-D-XYLULOSE-5-PHOSPHATE SYNTHASE"/>
    <property type="match status" value="1"/>
</dbReference>
<protein>
    <recommendedName>
        <fullName evidence="6">1-deoxy-D-xylulose-5-phosphate synthase</fullName>
        <ecNumber evidence="6">2.2.1.7</ecNumber>
    </recommendedName>
</protein>
<dbReference type="SUPFAM" id="SSF52518">
    <property type="entry name" value="Thiamin diphosphate-binding fold (THDP-binding)"/>
    <property type="match status" value="2"/>
</dbReference>
<dbReference type="Gene3D" id="3.40.50.920">
    <property type="match status" value="1"/>
</dbReference>
<dbReference type="PANTHER" id="PTHR43322">
    <property type="entry name" value="1-D-DEOXYXYLULOSE 5-PHOSPHATE SYNTHASE-RELATED"/>
    <property type="match status" value="1"/>
</dbReference>
<dbReference type="InterPro" id="IPR005475">
    <property type="entry name" value="Transketolase-like_Pyr-bd"/>
</dbReference>